<evidence type="ECO:0000313" key="8">
    <source>
        <dbReference type="Proteomes" id="UP000005666"/>
    </source>
</evidence>
<evidence type="ECO:0000313" key="7">
    <source>
        <dbReference type="EMBL" id="CCE63119.1"/>
    </source>
</evidence>
<feature type="coiled-coil region" evidence="4">
    <location>
        <begin position="264"/>
        <end position="402"/>
    </location>
</feature>
<dbReference type="OMA" id="MESHTIN"/>
<dbReference type="HOGENOM" id="CLU_262828_0_0_1"/>
<dbReference type="InterPro" id="IPR057974">
    <property type="entry name" value="NUA/TPR/MLP1-2-like_dom"/>
</dbReference>
<evidence type="ECO:0000256" key="3">
    <source>
        <dbReference type="ARBA" id="ARBA00023242"/>
    </source>
</evidence>
<keyword evidence="2 4" id="KW-0175">Coiled coil</keyword>
<dbReference type="Proteomes" id="UP000005666">
    <property type="component" value="Chromosome 5"/>
</dbReference>
<name>G8BT91_TETPH</name>
<dbReference type="eggNOG" id="KOG4674">
    <property type="taxonomic scope" value="Eukaryota"/>
</dbReference>
<comment type="subcellular location">
    <subcellularLocation>
        <location evidence="1">Nucleus</location>
    </subcellularLocation>
</comment>
<feature type="domain" description="NUA/TPR/MLP1-2-like" evidence="6">
    <location>
        <begin position="369"/>
        <end position="478"/>
    </location>
</feature>
<dbReference type="GeneID" id="11531258"/>
<feature type="region of interest" description="Disordered" evidence="5">
    <location>
        <begin position="1224"/>
        <end position="1284"/>
    </location>
</feature>
<feature type="compositionally biased region" description="Polar residues" evidence="5">
    <location>
        <begin position="1160"/>
        <end position="1180"/>
    </location>
</feature>
<evidence type="ECO:0000256" key="5">
    <source>
        <dbReference type="SAM" id="MobiDB-lite"/>
    </source>
</evidence>
<evidence type="ECO:0000259" key="6">
    <source>
        <dbReference type="Pfam" id="PF25785"/>
    </source>
</evidence>
<feature type="coiled-coil region" evidence="4">
    <location>
        <begin position="493"/>
        <end position="520"/>
    </location>
</feature>
<evidence type="ECO:0000256" key="4">
    <source>
        <dbReference type="SAM" id="Coils"/>
    </source>
</evidence>
<feature type="compositionally biased region" description="Polar residues" evidence="5">
    <location>
        <begin position="1224"/>
        <end position="1245"/>
    </location>
</feature>
<dbReference type="GO" id="GO:0005643">
    <property type="term" value="C:nuclear pore"/>
    <property type="evidence" value="ECO:0007669"/>
    <property type="project" value="TreeGrafter"/>
</dbReference>
<gene>
    <name evidence="7" type="primary">TPHA0E00230</name>
    <name evidence="7" type="ordered locus">TPHA_0E00230</name>
</gene>
<evidence type="ECO:0000256" key="2">
    <source>
        <dbReference type="ARBA" id="ARBA00023054"/>
    </source>
</evidence>
<feature type="compositionally biased region" description="Polar residues" evidence="5">
    <location>
        <begin position="1034"/>
        <end position="1046"/>
    </location>
</feature>
<dbReference type="KEGG" id="tpf:TPHA_0E00230"/>
<dbReference type="RefSeq" id="XP_003685553.1">
    <property type="nucleotide sequence ID" value="XM_003685505.1"/>
</dbReference>
<feature type="region of interest" description="Disordered" evidence="5">
    <location>
        <begin position="1034"/>
        <end position="1088"/>
    </location>
</feature>
<dbReference type="PANTHER" id="PTHR18898:SF2">
    <property type="entry name" value="NUCLEOPROTEIN TPR"/>
    <property type="match status" value="1"/>
</dbReference>
<dbReference type="Pfam" id="PF25785">
    <property type="entry name" value="TPR"/>
    <property type="match status" value="1"/>
</dbReference>
<keyword evidence="8" id="KW-1185">Reference proteome</keyword>
<feature type="coiled-coil region" evidence="4">
    <location>
        <begin position="56"/>
        <end position="224"/>
    </location>
</feature>
<proteinExistence type="predicted"/>
<dbReference type="EMBL" id="HE612860">
    <property type="protein sequence ID" value="CCE63119.1"/>
    <property type="molecule type" value="Genomic_DNA"/>
</dbReference>
<reference evidence="7 8" key="1">
    <citation type="journal article" date="2011" name="Proc. Natl. Acad. Sci. U.S.A.">
        <title>Evolutionary erosion of yeast sex chromosomes by mating-type switching accidents.</title>
        <authorList>
            <person name="Gordon J.L."/>
            <person name="Armisen D."/>
            <person name="Proux-Wera E."/>
            <person name="Oheigeartaigh S.S."/>
            <person name="Byrne K.P."/>
            <person name="Wolfe K.H."/>
        </authorList>
    </citation>
    <scope>NUCLEOTIDE SEQUENCE [LARGE SCALE GENOMIC DNA]</scope>
    <source>
        <strain evidence="8">ATCC 24235 / CBS 4417 / NBRC 1672 / NRRL Y-8282 / UCD 70-5</strain>
    </source>
</reference>
<dbReference type="STRING" id="1071381.G8BT91"/>
<keyword evidence="3" id="KW-0539">Nucleus</keyword>
<dbReference type="PANTHER" id="PTHR18898">
    <property type="entry name" value="NUCLEOPROTEIN TPR-RELATED"/>
    <property type="match status" value="1"/>
</dbReference>
<dbReference type="OrthoDB" id="343070at2759"/>
<dbReference type="GO" id="GO:0017056">
    <property type="term" value="F:structural constituent of nuclear pore"/>
    <property type="evidence" value="ECO:0007669"/>
    <property type="project" value="TreeGrafter"/>
</dbReference>
<feature type="compositionally biased region" description="Polar residues" evidence="5">
    <location>
        <begin position="1054"/>
        <end position="1066"/>
    </location>
</feature>
<protein>
    <recommendedName>
        <fullName evidence="6">NUA/TPR/MLP1-2-like domain-containing protein</fullName>
    </recommendedName>
</protein>
<evidence type="ECO:0000256" key="1">
    <source>
        <dbReference type="ARBA" id="ARBA00004123"/>
    </source>
</evidence>
<feature type="region of interest" description="Disordered" evidence="5">
    <location>
        <begin position="1147"/>
        <end position="1180"/>
    </location>
</feature>
<organism evidence="7 8">
    <name type="scientific">Tetrapisispora phaffii (strain ATCC 24235 / CBS 4417 / NBRC 1672 / NRRL Y-8282 / UCD 70-5)</name>
    <name type="common">Yeast</name>
    <name type="synonym">Fabospora phaffii</name>
    <dbReference type="NCBI Taxonomy" id="1071381"/>
    <lineage>
        <taxon>Eukaryota</taxon>
        <taxon>Fungi</taxon>
        <taxon>Dikarya</taxon>
        <taxon>Ascomycota</taxon>
        <taxon>Saccharomycotina</taxon>
        <taxon>Saccharomycetes</taxon>
        <taxon>Saccharomycetales</taxon>
        <taxon>Saccharomycetaceae</taxon>
        <taxon>Tetrapisispora</taxon>
    </lineage>
</organism>
<dbReference type="GO" id="GO:0006406">
    <property type="term" value="P:mRNA export from nucleus"/>
    <property type="evidence" value="ECO:0007669"/>
    <property type="project" value="TreeGrafter"/>
</dbReference>
<sequence>MATGYDLFKLSSYYNIPTSELLSLNENILEQLKSKVDGDKIVLRHDENADNDSTDLQTLHEQLNNITLKYNRVTNEKTQLADKISELEVKLEQEKCNNLHTKLELEKMSITYNSLESKNRELESDLSAMNDNENTLHDEEQYKNQCLNREVINLKNDILILETKYDKLLKGYNDTKDNLKEKISELLALDTSFKSETKLKDEIIEEKDYLIANLTNEIESLKNREINEHSSDINIEYGKNSSIIVDKQEYQRLLNEALINNEKIDEYDLKVARLTATVNEFQSKTGINFVSTDDFCDFIILKKEIQKLEGQRDLLQEKLEYLIHELENHAPELNNQYDKINELELLLSKEKNTSEHFKTTIKEIENEKKNIISRLKLSDDKIETLREENNDLTNQIQFMLISNSIQNDKYGELTENEIKFIKALREKGTETSFNELYNSQDIISDRLIRFESVISLQQKNMELIKTLRLITKKLDNQEHELRAKWEAENDDVLNEAKEEILKVVSESDKLKEKISELQQQLNANRPVSHEKNGHESVLAENKLYTEGDRLILDELKNNIPEFTKQASNIISMNFDQLTSLYNKNLELTADRLKAYQSRDITQKKLDLLQDKYDYLSISNEKLKEHMEVIKDTIRRKDETLNSTIANHVDCKASLLSVTNDMNSLMTKYDELKYLKDQQSRITNELKMEREQLKMELLNIKTVQIQSDLESAEYKASVASKINDLEITNSNLSKDLRTKEQELQDFISTKNRELDWYQKKFDIFSTMLKRVAEGNDNNDDIPVKTENINSSDSFVLDNFSEQVEGDDTSSKERSPSCNNISVFRVKDPMKPLSNNNTDNVTSSNINFKTSSDLNNDFELLFNEYKVIEKELEKAKNEIMRTSGDAQELEKLSELLLSRDQEHSSLMKSNRQLQEKLNDSEKHIEQMDMEIKKLNDSILEYQKNTLNITSEITLLRNRCKELENKLKEASLQSDFKEKYEMKSKENDENIDRFNRLKKQANARLHSSKEEQNALNEQISSLKKDLAEVQSKLEVQSKTVQELETQIKSTEADSRSRSTSIPKSQNQSLDKQDTKLITDEDSNVIPQSTQEEDIKIKDVKTLDSEVSGSGVNLKNNAPEEKIIPVISNEHICTMESHTINNNPVKESVDMLSNEESPSKMESDTTTTKPSFLPNQNLTQPSVTSSFTFSPLAMENPFTSPNNAKTPTSSFGMKPAFSFGSNPFTSNTNSLGTKMSTPDSNSTGGLFSQKNDESKDTASQESSAIDTNAGKRNSESEDNSSETKKTKF</sequence>
<accession>G8BT91</accession>